<evidence type="ECO:0000313" key="3">
    <source>
        <dbReference type="EMBL" id="QIW96579.1"/>
    </source>
</evidence>
<reference evidence="3 4" key="1">
    <citation type="journal article" date="2016" name="Sci. Rep.">
        <title>Peltaster fructicola genome reveals evolution from an invasive phytopathogen to an ectophytic parasite.</title>
        <authorList>
            <person name="Xu C."/>
            <person name="Chen H."/>
            <person name="Gleason M.L."/>
            <person name="Xu J.R."/>
            <person name="Liu H."/>
            <person name="Zhang R."/>
            <person name="Sun G."/>
        </authorList>
    </citation>
    <scope>NUCLEOTIDE SEQUENCE [LARGE SCALE GENOMIC DNA]</scope>
    <source>
        <strain evidence="3 4">LNHT1506</strain>
    </source>
</reference>
<accession>A0A6H0XQ26</accession>
<dbReference type="PANTHER" id="PTHR10039">
    <property type="entry name" value="AMELOGENIN"/>
    <property type="match status" value="1"/>
</dbReference>
<proteinExistence type="predicted"/>
<feature type="domain" description="Nephrocystin 3-like N-terminal" evidence="2">
    <location>
        <begin position="15"/>
        <end position="121"/>
    </location>
</feature>
<protein>
    <recommendedName>
        <fullName evidence="2">Nephrocystin 3-like N-terminal domain-containing protein</fullName>
    </recommendedName>
</protein>
<keyword evidence="1" id="KW-0677">Repeat</keyword>
<organism evidence="3 4">
    <name type="scientific">Peltaster fructicola</name>
    <dbReference type="NCBI Taxonomy" id="286661"/>
    <lineage>
        <taxon>Eukaryota</taxon>
        <taxon>Fungi</taxon>
        <taxon>Dikarya</taxon>
        <taxon>Ascomycota</taxon>
        <taxon>Pezizomycotina</taxon>
        <taxon>Dothideomycetes</taxon>
        <taxon>Dothideomycetes incertae sedis</taxon>
        <taxon>Peltaster</taxon>
    </lineage>
</organism>
<evidence type="ECO:0000256" key="1">
    <source>
        <dbReference type="ARBA" id="ARBA00022737"/>
    </source>
</evidence>
<dbReference type="OrthoDB" id="194358at2759"/>
<dbReference type="Proteomes" id="UP000503462">
    <property type="component" value="Chromosome 1"/>
</dbReference>
<evidence type="ECO:0000259" key="2">
    <source>
        <dbReference type="Pfam" id="PF24883"/>
    </source>
</evidence>
<dbReference type="AlphaFoldDB" id="A0A6H0XQ26"/>
<sequence>MKFLGYHLANATSGTTKTVMSLYSNARGDHLEKTVTGAYRSLVAQLLEMVPDLDNVLDRLRFGRTTLPDSAFFEHAPIAVLQELFAGAVSQLGDRQIYCLLDALDETDEDDVLEMVDFPQSLRQGSTIMTCFASHHYPTLGIDSLQVVMDHEIGHANDIRRYIDAHLHVGTSTNNQIKTDLQARANGIFLWAVMAIASLNKEYRHGSAKSIQQQIHQTALFPSTAALFTIPRDMWPRRHPARRLRSLSLVATVCSQTSLP</sequence>
<keyword evidence="4" id="KW-1185">Reference proteome</keyword>
<dbReference type="Pfam" id="PF24883">
    <property type="entry name" value="NPHP3_N"/>
    <property type="match status" value="1"/>
</dbReference>
<evidence type="ECO:0000313" key="4">
    <source>
        <dbReference type="Proteomes" id="UP000503462"/>
    </source>
</evidence>
<gene>
    <name evidence="3" type="ORF">AMS68_002097</name>
</gene>
<dbReference type="PANTHER" id="PTHR10039:SF5">
    <property type="entry name" value="NACHT DOMAIN-CONTAINING PROTEIN"/>
    <property type="match status" value="1"/>
</dbReference>
<name>A0A6H0XQ26_9PEZI</name>
<dbReference type="EMBL" id="CP051139">
    <property type="protein sequence ID" value="QIW96579.1"/>
    <property type="molecule type" value="Genomic_DNA"/>
</dbReference>
<dbReference type="InterPro" id="IPR056884">
    <property type="entry name" value="NPHP3-like_N"/>
</dbReference>